<evidence type="ECO:0000259" key="2">
    <source>
        <dbReference type="Pfam" id="PF04424"/>
    </source>
</evidence>
<dbReference type="GO" id="GO:0016807">
    <property type="term" value="F:cysteine-type carboxypeptidase activity"/>
    <property type="evidence" value="ECO:0007669"/>
    <property type="project" value="TreeGrafter"/>
</dbReference>
<dbReference type="GO" id="GO:0004843">
    <property type="term" value="F:cysteine-type deubiquitinase activity"/>
    <property type="evidence" value="ECO:0007669"/>
    <property type="project" value="InterPro"/>
</dbReference>
<dbReference type="PhylomeDB" id="K6V170"/>
<dbReference type="InterPro" id="IPR007518">
    <property type="entry name" value="MINDY"/>
</dbReference>
<name>K6V170_PLACD</name>
<feature type="domain" description="MINDY deubiquitinase" evidence="2">
    <location>
        <begin position="53"/>
        <end position="229"/>
    </location>
</feature>
<feature type="compositionally biased region" description="Polar residues" evidence="1">
    <location>
        <begin position="261"/>
        <end position="273"/>
    </location>
</feature>
<reference evidence="3 4" key="1">
    <citation type="journal article" date="2012" name="Nat. Genet.">
        <title>Plasmodium cynomolgi genome sequences provide insight into Plasmodium vivax and the monkey malaria clade.</title>
        <authorList>
            <person name="Tachibana S."/>
            <person name="Sullivan S.A."/>
            <person name="Kawai S."/>
            <person name="Nakamura S."/>
            <person name="Kim H.R."/>
            <person name="Goto N."/>
            <person name="Arisue N."/>
            <person name="Palacpac N.M.Q."/>
            <person name="Honma H."/>
            <person name="Yagi M."/>
            <person name="Tougan T."/>
            <person name="Katakai Y."/>
            <person name="Kaneko O."/>
            <person name="Mita T."/>
            <person name="Kita K."/>
            <person name="Yasutomi Y."/>
            <person name="Sutton P.L."/>
            <person name="Shakhbatyan R."/>
            <person name="Horii T."/>
            <person name="Yasunaga T."/>
            <person name="Barnwell J.W."/>
            <person name="Escalante A.A."/>
            <person name="Carlton J.M."/>
            <person name="Tanabe K."/>
        </authorList>
    </citation>
    <scope>NUCLEOTIDE SEQUENCE [LARGE SCALE GENOMIC DNA]</scope>
    <source>
        <strain evidence="3 4">B</strain>
    </source>
</reference>
<dbReference type="GO" id="GO:1990380">
    <property type="term" value="F:K48-linked deubiquitinase activity"/>
    <property type="evidence" value="ECO:0007669"/>
    <property type="project" value="InterPro"/>
</dbReference>
<dbReference type="PANTHER" id="PTHR18063">
    <property type="entry name" value="NF-E2 INDUCIBLE PROTEIN"/>
    <property type="match status" value="1"/>
</dbReference>
<dbReference type="GeneID" id="14695233"/>
<dbReference type="AlphaFoldDB" id="K6V170"/>
<evidence type="ECO:0000313" key="3">
    <source>
        <dbReference type="EMBL" id="GAB68855.1"/>
    </source>
</evidence>
<gene>
    <name evidence="3" type="ORF">PCYB_142830</name>
</gene>
<dbReference type="InterPro" id="IPR033979">
    <property type="entry name" value="MINDY_domain"/>
</dbReference>
<dbReference type="VEuPathDB" id="PlasmoDB:PCYB_142830"/>
<dbReference type="PANTHER" id="PTHR18063:SF6">
    <property type="entry name" value="UBIQUITIN CARBOXYL-TERMINAL HYDROLASE"/>
    <property type="match status" value="1"/>
</dbReference>
<feature type="region of interest" description="Disordered" evidence="1">
    <location>
        <begin position="254"/>
        <end position="280"/>
    </location>
</feature>
<dbReference type="OMA" id="CNYRKNI"/>
<dbReference type="GO" id="GO:0005829">
    <property type="term" value="C:cytosol"/>
    <property type="evidence" value="ECO:0007669"/>
    <property type="project" value="TreeGrafter"/>
</dbReference>
<organism evidence="3 4">
    <name type="scientific">Plasmodium cynomolgi (strain B)</name>
    <dbReference type="NCBI Taxonomy" id="1120755"/>
    <lineage>
        <taxon>Eukaryota</taxon>
        <taxon>Sar</taxon>
        <taxon>Alveolata</taxon>
        <taxon>Apicomplexa</taxon>
        <taxon>Aconoidasida</taxon>
        <taxon>Haemosporida</taxon>
        <taxon>Plasmodiidae</taxon>
        <taxon>Plasmodium</taxon>
        <taxon>Plasmodium (Plasmodium)</taxon>
    </lineage>
</organism>
<dbReference type="GO" id="GO:0071944">
    <property type="term" value="C:cell periphery"/>
    <property type="evidence" value="ECO:0007669"/>
    <property type="project" value="TreeGrafter"/>
</dbReference>
<sequence length="701" mass="80174">MTTMIKLHYDEKNDEEENMIIRCADYETFKSYVLKKYDKIYEIVNYENENINYYSVKWINFINRRVPILLQNKSGPCPLLCITNILLLRNQLQIDKKIKKISQSFLESKIMNILLESNRKNVTDNTASCNYRKNIIECVDILPQLKYGLDVNCKFSNIHSFEYTKGLCIFDMLNIPLYHGWVISSDDVMFYSYLKDYSYNVIINKIVRYNEYYERKKKKNADESSNEKTTILYQLEDVKEEKMDDCDLGKPCERDALMDGPTNNPGGASNSDQKGIPNDTIVDLAKGTNKSTEKNDKKKSINGIPIFPDDLDKISEENFKTTLFQDSSSVHAGTISPLDTDTTKKKNTTFGKKNTSGDACSSKRRTHSNVINLKQPCSLDLEKATNKYSTETGRKSDGFFVKEGKTPSNLAFSTKKNNANRNASIGANVNISTIANVVSSISSDNSSGDVNVVTTPKFPEDPLPTTSTSLIPIEYSSEGNTQDRSKKSVLDEKAIRNNELFMESNKIASLTSETVNADIADNYTENSENFIMKNYNTDINLTPYEIHEAIIISEFLETYKTQLTLVGLKLLRENLNPNQLVAFFRNNHFNTLFKYENKLFLLAADISFLHLSCTWELFDSVDNDTSYYDNNFRCISNQKNLENNLNHSIIYLKNYDRNSAKNNTHCVKSNTSLSTTKKKKKKCTFMHVYPHLLPILNMNDT</sequence>
<dbReference type="Proteomes" id="UP000006319">
    <property type="component" value="Chromosome 14"/>
</dbReference>
<protein>
    <recommendedName>
        <fullName evidence="2">MINDY deubiquitinase domain-containing protein</fullName>
    </recommendedName>
</protein>
<evidence type="ECO:0000256" key="1">
    <source>
        <dbReference type="SAM" id="MobiDB-lite"/>
    </source>
</evidence>
<dbReference type="OrthoDB" id="10261212at2759"/>
<dbReference type="eggNOG" id="KOG2427">
    <property type="taxonomic scope" value="Eukaryota"/>
</dbReference>
<accession>K6V170</accession>
<keyword evidence="4" id="KW-1185">Reference proteome</keyword>
<dbReference type="KEGG" id="pcy:PCYB_142830"/>
<dbReference type="EMBL" id="DF157106">
    <property type="protein sequence ID" value="GAB68855.1"/>
    <property type="molecule type" value="Genomic_DNA"/>
</dbReference>
<evidence type="ECO:0000313" key="4">
    <source>
        <dbReference type="Proteomes" id="UP000006319"/>
    </source>
</evidence>
<proteinExistence type="predicted"/>
<dbReference type="RefSeq" id="XP_004224802.1">
    <property type="nucleotide sequence ID" value="XM_004224754.1"/>
</dbReference>
<feature type="domain" description="MINDY deubiquitinase" evidence="2">
    <location>
        <begin position="542"/>
        <end position="632"/>
    </location>
</feature>
<dbReference type="GO" id="GO:0071108">
    <property type="term" value="P:protein K48-linked deubiquitination"/>
    <property type="evidence" value="ECO:0007669"/>
    <property type="project" value="TreeGrafter"/>
</dbReference>
<dbReference type="Pfam" id="PF04424">
    <property type="entry name" value="MINDY_DUB"/>
    <property type="match status" value="2"/>
</dbReference>